<sequence>MSSSSTREPSAERALGGDASGRGARAQASSVAALAALFAVCAGVSLYATVLAGAVPVVDERDAADPTLDRVADAASDGGVVAPDRLSGTPDYRPAGRRVNVTLVADDRVWHAGPAVPPAASAATGRADRTKPTGHADRIDRAGRLVSVRLGPGCVEPGRLSVAVWS</sequence>
<evidence type="ECO:0000313" key="4">
    <source>
        <dbReference type="Proteomes" id="UP001254813"/>
    </source>
</evidence>
<reference evidence="3 4" key="1">
    <citation type="submission" date="2022-06" db="EMBL/GenBank/DDBJ databases">
        <title>Halogeometricum sp. a new haloarchaeum isolate from saline soil.</title>
        <authorList>
            <person name="Strakova D."/>
            <person name="Galisteo C."/>
            <person name="Sanchez-Porro C."/>
            <person name="Ventosa A."/>
        </authorList>
    </citation>
    <scope>NUCLEOTIDE SEQUENCE [LARGE SCALE GENOMIC DNA]</scope>
    <source>
        <strain evidence="4">S3BR25-2</strain>
    </source>
</reference>
<keyword evidence="2" id="KW-1133">Transmembrane helix</keyword>
<name>A0ABU2FZZ3_9EURY</name>
<feature type="region of interest" description="Disordered" evidence="1">
    <location>
        <begin position="115"/>
        <end position="136"/>
    </location>
</feature>
<dbReference type="RefSeq" id="WP_310927366.1">
    <property type="nucleotide sequence ID" value="NZ_JAMQOQ010000001.1"/>
</dbReference>
<keyword evidence="2" id="KW-0812">Transmembrane</keyword>
<evidence type="ECO:0000256" key="2">
    <source>
        <dbReference type="SAM" id="Phobius"/>
    </source>
</evidence>
<feature type="compositionally biased region" description="Low complexity" evidence="1">
    <location>
        <begin position="13"/>
        <end position="22"/>
    </location>
</feature>
<feature type="transmembrane region" description="Helical" evidence="2">
    <location>
        <begin position="31"/>
        <end position="55"/>
    </location>
</feature>
<organism evidence="3 4">
    <name type="scientific">Halogeometricum luteum</name>
    <dbReference type="NCBI Taxonomy" id="2950537"/>
    <lineage>
        <taxon>Archaea</taxon>
        <taxon>Methanobacteriati</taxon>
        <taxon>Methanobacteriota</taxon>
        <taxon>Stenosarchaea group</taxon>
        <taxon>Halobacteria</taxon>
        <taxon>Halobacteriales</taxon>
        <taxon>Haloferacaceae</taxon>
        <taxon>Halogeometricum</taxon>
    </lineage>
</organism>
<gene>
    <name evidence="3" type="ORF">NDI79_05140</name>
</gene>
<protein>
    <submittedName>
        <fullName evidence="3">Uncharacterized protein</fullName>
    </submittedName>
</protein>
<comment type="caution">
    <text evidence="3">The sequence shown here is derived from an EMBL/GenBank/DDBJ whole genome shotgun (WGS) entry which is preliminary data.</text>
</comment>
<keyword evidence="2" id="KW-0472">Membrane</keyword>
<proteinExistence type="predicted"/>
<feature type="compositionally biased region" description="Basic and acidic residues" evidence="1">
    <location>
        <begin position="126"/>
        <end position="136"/>
    </location>
</feature>
<keyword evidence="4" id="KW-1185">Reference proteome</keyword>
<accession>A0ABU2FZZ3</accession>
<dbReference type="InterPro" id="IPR055709">
    <property type="entry name" value="DUF7285"/>
</dbReference>
<evidence type="ECO:0000313" key="3">
    <source>
        <dbReference type="EMBL" id="MDS0293559.1"/>
    </source>
</evidence>
<dbReference type="Proteomes" id="UP001254813">
    <property type="component" value="Unassembled WGS sequence"/>
</dbReference>
<dbReference type="EMBL" id="JAMQOQ010000001">
    <property type="protein sequence ID" value="MDS0293559.1"/>
    <property type="molecule type" value="Genomic_DNA"/>
</dbReference>
<feature type="region of interest" description="Disordered" evidence="1">
    <location>
        <begin position="1"/>
        <end position="22"/>
    </location>
</feature>
<evidence type="ECO:0000256" key="1">
    <source>
        <dbReference type="SAM" id="MobiDB-lite"/>
    </source>
</evidence>
<dbReference type="Pfam" id="PF23956">
    <property type="entry name" value="DUF7285"/>
    <property type="match status" value="1"/>
</dbReference>